<dbReference type="Pfam" id="PF06668">
    <property type="entry name" value="ITI_HC_C"/>
    <property type="match status" value="1"/>
</dbReference>
<feature type="compositionally biased region" description="Polar residues" evidence="8">
    <location>
        <begin position="646"/>
        <end position="660"/>
    </location>
</feature>
<feature type="compositionally biased region" description="Low complexity" evidence="8">
    <location>
        <begin position="864"/>
        <end position="879"/>
    </location>
</feature>
<feature type="compositionally biased region" description="Polar residues" evidence="8">
    <location>
        <begin position="687"/>
        <end position="711"/>
    </location>
</feature>
<dbReference type="Pfam" id="PF08487">
    <property type="entry name" value="VIT"/>
    <property type="match status" value="1"/>
</dbReference>
<reference evidence="13" key="1">
    <citation type="submission" date="2025-08" db="UniProtKB">
        <authorList>
            <consortium name="RefSeq"/>
        </authorList>
    </citation>
    <scope>IDENTIFICATION</scope>
    <source>
        <tissue evidence="13">Liver</tissue>
    </source>
</reference>
<dbReference type="InterPro" id="IPR050934">
    <property type="entry name" value="ITIH"/>
</dbReference>
<feature type="domain" description="VWFA" evidence="10">
    <location>
        <begin position="283"/>
        <end position="469"/>
    </location>
</feature>
<dbReference type="SMART" id="SM00609">
    <property type="entry name" value="VIT"/>
    <property type="match status" value="1"/>
</dbReference>
<dbReference type="PANTHER" id="PTHR10338:SF155">
    <property type="entry name" value="INTER-ALPHA-TRYPSIN INHIBITOR HEAVY CHAIN H6"/>
    <property type="match status" value="1"/>
</dbReference>
<comment type="similarity">
    <text evidence="2">Belongs to the ITIH family.</text>
</comment>
<evidence type="ECO:0000256" key="3">
    <source>
        <dbReference type="ARBA" id="ARBA00022525"/>
    </source>
</evidence>
<feature type="domain" description="VIT" evidence="11">
    <location>
        <begin position="21"/>
        <end position="150"/>
    </location>
</feature>
<evidence type="ECO:0000256" key="2">
    <source>
        <dbReference type="ARBA" id="ARBA00010158"/>
    </source>
</evidence>
<evidence type="ECO:0000259" key="10">
    <source>
        <dbReference type="PROSITE" id="PS50234"/>
    </source>
</evidence>
<keyword evidence="7" id="KW-0325">Glycoprotein</keyword>
<dbReference type="PANTHER" id="PTHR10338">
    <property type="entry name" value="INTER-ALPHA-TRYPSIN INHIBITOR HEAVY CHAIN FAMILY MEMBER"/>
    <property type="match status" value="1"/>
</dbReference>
<dbReference type="PROSITE" id="PS51468">
    <property type="entry name" value="VIT"/>
    <property type="match status" value="1"/>
</dbReference>
<dbReference type="SMART" id="SM00327">
    <property type="entry name" value="VWA"/>
    <property type="match status" value="1"/>
</dbReference>
<feature type="compositionally biased region" description="Pro residues" evidence="8">
    <location>
        <begin position="776"/>
        <end position="802"/>
    </location>
</feature>
<dbReference type="InterPro" id="IPR036465">
    <property type="entry name" value="vWFA_dom_sf"/>
</dbReference>
<proteinExistence type="inferred from homology"/>
<evidence type="ECO:0000259" key="11">
    <source>
        <dbReference type="PROSITE" id="PS51468"/>
    </source>
</evidence>
<dbReference type="InterPro" id="IPR013694">
    <property type="entry name" value="VIT"/>
</dbReference>
<feature type="compositionally biased region" description="Low complexity" evidence="8">
    <location>
        <begin position="625"/>
        <end position="640"/>
    </location>
</feature>
<feature type="compositionally biased region" description="Polar residues" evidence="8">
    <location>
        <begin position="806"/>
        <end position="822"/>
    </location>
</feature>
<sequence length="1318" mass="143572">MSEWRCLSRVSVLLTILLDLTHQGPHGSASSNSKLLMASYSIRSTVVSRYAHTLVTSVLSNPHDEAHEAIFDLDLPRVAFISNFTMTIGNKVYVAEIKEKHQAKKIYEKAYQQGNTAAHVGIRDRESEKFRISTRLAAGTEVTFALAYEELLQRYQGQYQLVVSLRPGQLVRKLNVEITVSERTGIAYVHIPPLRISPVYTNNQTSDGDLPPSSRIQRGETCVRITFSPTLQDQSAFSSSGIMADFTVHYDVVMEDIIGDVQVYGGYFIHYFAPRGLPPVEKNVVFVIDVSGSMFGTKLQQTKKAMNTILSDMQASDYFNIISFSDKVNIWKAEGSIQATVQNIHSAKNYLSRMEASGWTDINAALLAAASVLNHSNQEPGKGRGVEQIPLIMFLTDGEPTAGVTTPSAILSNIRRALGHRVSLFSLAFGDDADFSLLRRLSLENRGDARRIYEDSDAALQLEGFYEEISKPLLADVHLNYLGGLVGASPGTYFPNYFCGSELVVAGKVQPGEQELGIHLAARGPNGQLLVARHSEEVTNSSEKAFGCLGKPALNVPHFIRRLWAYVTIRELLEARFQARDTTTRRLLTAKALNLSLEYNFVTPLTSLVVVHLQKTNGESMSQLSTTPKTSTVTPSPSKSLGLGTGTAQPASVLRASSKSRPMKPTSAINAPKKKVPSSKELGKLGQCSNSLPTSVQPKPQTPAQDSSTLALPTLKMKPLAPVPSSSNVPLPLKPTTSSHQDPGVIPLVNSRTHVITLNPVSPAQPKGSTMKHFNPFPPSNLPAPSDAQPPPDAPSYPPPGEPISQPLQSRTQPKSISTFQTPKHPLLLSSKTLAPKSPPNLPHPISGIDLPKSPEIPSSLKPSASSHQTSTSLLLSKSRTPVPYHAQIPLPARPRPLVPESLSTFSNSLLSSTSPSSTVPTSIPRELLPSSFTPTLISPLPTERLWHQQDPLLGPKSTRQVLGPSLPGILIMAITNSSGPMLEASPQNLPILLPSRTLPETISLHLLPEKLQLLPESLVESKFVESLNPPVFYTFLTPDKDGSPHWDGNPERVLEGVERDMDSKSSVELVKGTLPGIFTFSSSVDGDPHFVVHIPHSGEKICFTLDGRPGDLLQLIEDPKAGLRVSGRLLGAPPRPGHEDQTRTYFQIITITSDKPRAYTITVSLSSISVQGEGTLNLPWDKPALVKKPQLELHVASATHLTLQLGPQLNFVILRHQYRHPSTLQLPHLGFYVASASGLSPSACGLIGQFQHTDIQLVTGPTGSYLRKHHGPGVPVVLGKKLLKESPRLHPRWTSCWLVKRSHVEQLLGQPYLAYVL</sequence>
<evidence type="ECO:0000256" key="5">
    <source>
        <dbReference type="ARBA" id="ARBA00022729"/>
    </source>
</evidence>
<dbReference type="InterPro" id="IPR010600">
    <property type="entry name" value="ITI_HC_C"/>
</dbReference>
<accession>A0ABM2XAT6</accession>
<dbReference type="Proteomes" id="UP000886700">
    <property type="component" value="Unplaced"/>
</dbReference>
<dbReference type="SUPFAM" id="SSF53300">
    <property type="entry name" value="vWA-like"/>
    <property type="match status" value="1"/>
</dbReference>
<evidence type="ECO:0000256" key="1">
    <source>
        <dbReference type="ARBA" id="ARBA00004613"/>
    </source>
</evidence>
<protein>
    <submittedName>
        <fullName evidence="13">LOW QUALITY PROTEIN: inter-alpha-trypsin inhibitor heavy chain H6</fullName>
    </submittedName>
</protein>
<comment type="subcellular location">
    <subcellularLocation>
        <location evidence="1">Secreted</location>
    </subcellularLocation>
</comment>
<keyword evidence="3" id="KW-0964">Secreted</keyword>
<gene>
    <name evidence="13" type="primary">Itih6</name>
</gene>
<feature type="region of interest" description="Disordered" evidence="8">
    <location>
        <begin position="620"/>
        <end position="746"/>
    </location>
</feature>
<dbReference type="PROSITE" id="PS50234">
    <property type="entry name" value="VWFA"/>
    <property type="match status" value="1"/>
</dbReference>
<feature type="signal peptide" evidence="9">
    <location>
        <begin position="1"/>
        <end position="23"/>
    </location>
</feature>
<evidence type="ECO:0000256" key="6">
    <source>
        <dbReference type="ARBA" id="ARBA00022900"/>
    </source>
</evidence>
<dbReference type="GeneID" id="101839627"/>
<keyword evidence="4" id="KW-0646">Protease inhibitor</keyword>
<dbReference type="CDD" id="cd01461">
    <property type="entry name" value="vWA_interalpha_trypsin_inhibitor"/>
    <property type="match status" value="1"/>
</dbReference>
<evidence type="ECO:0000256" key="7">
    <source>
        <dbReference type="ARBA" id="ARBA00023180"/>
    </source>
</evidence>
<organism evidence="12 13">
    <name type="scientific">Mesocricetus auratus</name>
    <name type="common">Golden hamster</name>
    <dbReference type="NCBI Taxonomy" id="10036"/>
    <lineage>
        <taxon>Eukaryota</taxon>
        <taxon>Metazoa</taxon>
        <taxon>Chordata</taxon>
        <taxon>Craniata</taxon>
        <taxon>Vertebrata</taxon>
        <taxon>Euteleostomi</taxon>
        <taxon>Mammalia</taxon>
        <taxon>Eutheria</taxon>
        <taxon>Euarchontoglires</taxon>
        <taxon>Glires</taxon>
        <taxon>Rodentia</taxon>
        <taxon>Myomorpha</taxon>
        <taxon>Muroidea</taxon>
        <taxon>Cricetidae</taxon>
        <taxon>Cricetinae</taxon>
        <taxon>Mesocricetus</taxon>
    </lineage>
</organism>
<evidence type="ECO:0000313" key="13">
    <source>
        <dbReference type="RefSeq" id="XP_040599934.1"/>
    </source>
</evidence>
<feature type="region of interest" description="Disordered" evidence="8">
    <location>
        <begin position="759"/>
        <end position="879"/>
    </location>
</feature>
<name>A0ABM2XAT6_MESAU</name>
<evidence type="ECO:0000313" key="12">
    <source>
        <dbReference type="Proteomes" id="UP000886700"/>
    </source>
</evidence>
<dbReference type="InterPro" id="IPR002035">
    <property type="entry name" value="VWF_A"/>
</dbReference>
<feature type="chain" id="PRO_5047000789" evidence="9">
    <location>
        <begin position="24"/>
        <end position="1318"/>
    </location>
</feature>
<keyword evidence="12" id="KW-1185">Reference proteome</keyword>
<dbReference type="RefSeq" id="XP_040599934.1">
    <property type="nucleotide sequence ID" value="XM_040744000.1"/>
</dbReference>
<evidence type="ECO:0000256" key="4">
    <source>
        <dbReference type="ARBA" id="ARBA00022690"/>
    </source>
</evidence>
<dbReference type="Gene3D" id="3.40.50.410">
    <property type="entry name" value="von Willebrand factor, type A domain"/>
    <property type="match status" value="1"/>
</dbReference>
<feature type="compositionally biased region" description="Low complexity" evidence="8">
    <location>
        <begin position="719"/>
        <end position="735"/>
    </location>
</feature>
<keyword evidence="5 9" id="KW-0732">Signal</keyword>
<dbReference type="Pfam" id="PF00092">
    <property type="entry name" value="VWA"/>
    <property type="match status" value="1"/>
</dbReference>
<keyword evidence="6" id="KW-0722">Serine protease inhibitor</keyword>
<evidence type="ECO:0000256" key="8">
    <source>
        <dbReference type="SAM" id="MobiDB-lite"/>
    </source>
</evidence>
<evidence type="ECO:0000256" key="9">
    <source>
        <dbReference type="SAM" id="SignalP"/>
    </source>
</evidence>